<dbReference type="SUPFAM" id="SSF57196">
    <property type="entry name" value="EGF/Laminin"/>
    <property type="match status" value="1"/>
</dbReference>
<keyword evidence="10" id="KW-0418">Kinase</keyword>
<dbReference type="InterPro" id="IPR000152">
    <property type="entry name" value="EGF-type_Asp/Asn_hydroxyl_site"/>
</dbReference>
<dbReference type="PROSITE" id="PS01208">
    <property type="entry name" value="VWFC_1"/>
    <property type="match status" value="1"/>
</dbReference>
<comment type="caution">
    <text evidence="6">Lacks conserved residue(s) required for the propagation of feature annotation.</text>
</comment>
<feature type="domain" description="EGF-like" evidence="8">
    <location>
        <begin position="22"/>
        <end position="60"/>
    </location>
</feature>
<dbReference type="Gene3D" id="2.10.25.10">
    <property type="entry name" value="Laminin"/>
    <property type="match status" value="2"/>
</dbReference>
<keyword evidence="1 6" id="KW-0245">EGF-like domain</keyword>
<proteinExistence type="predicted"/>
<reference evidence="10" key="1">
    <citation type="submission" date="2021-05" db="EMBL/GenBank/DDBJ databases">
        <authorList>
            <person name="Alioto T."/>
            <person name="Alioto T."/>
            <person name="Gomez Garrido J."/>
        </authorList>
    </citation>
    <scope>NUCLEOTIDE SEQUENCE</scope>
</reference>
<evidence type="ECO:0000256" key="4">
    <source>
        <dbReference type="ARBA" id="ARBA00023157"/>
    </source>
</evidence>
<keyword evidence="2" id="KW-0732">Signal</keyword>
<organism evidence="10">
    <name type="scientific">Culex pipiens</name>
    <name type="common">House mosquito</name>
    <dbReference type="NCBI Taxonomy" id="7175"/>
    <lineage>
        <taxon>Eukaryota</taxon>
        <taxon>Metazoa</taxon>
        <taxon>Ecdysozoa</taxon>
        <taxon>Arthropoda</taxon>
        <taxon>Hexapoda</taxon>
        <taxon>Insecta</taxon>
        <taxon>Pterygota</taxon>
        <taxon>Neoptera</taxon>
        <taxon>Endopterygota</taxon>
        <taxon>Diptera</taxon>
        <taxon>Nematocera</taxon>
        <taxon>Culicoidea</taxon>
        <taxon>Culicidae</taxon>
        <taxon>Culicinae</taxon>
        <taxon>Culicini</taxon>
        <taxon>Culex</taxon>
        <taxon>Culex</taxon>
    </lineage>
</organism>
<dbReference type="PROSITE" id="PS01187">
    <property type="entry name" value="EGF_CA"/>
    <property type="match status" value="1"/>
</dbReference>
<evidence type="ECO:0000256" key="6">
    <source>
        <dbReference type="PROSITE-ProRule" id="PRU00076"/>
    </source>
</evidence>
<dbReference type="GO" id="GO:0016301">
    <property type="term" value="F:kinase activity"/>
    <property type="evidence" value="ECO:0007669"/>
    <property type="project" value="UniProtKB-KW"/>
</dbReference>
<dbReference type="PANTHER" id="PTHR24042">
    <property type="entry name" value="NEL HOMOLOG"/>
    <property type="match status" value="1"/>
</dbReference>
<keyword evidence="10" id="KW-0808">Transferase</keyword>
<evidence type="ECO:0000256" key="2">
    <source>
        <dbReference type="ARBA" id="ARBA00022729"/>
    </source>
</evidence>
<evidence type="ECO:0000259" key="8">
    <source>
        <dbReference type="PROSITE" id="PS50026"/>
    </source>
</evidence>
<evidence type="ECO:0000256" key="5">
    <source>
        <dbReference type="ARBA" id="ARBA00023180"/>
    </source>
</evidence>
<dbReference type="InterPro" id="IPR049883">
    <property type="entry name" value="NOTCH1_EGF-like"/>
</dbReference>
<dbReference type="GO" id="GO:0005509">
    <property type="term" value="F:calcium ion binding"/>
    <property type="evidence" value="ECO:0007669"/>
    <property type="project" value="InterPro"/>
</dbReference>
<dbReference type="EMBL" id="HBUE01202810">
    <property type="protein sequence ID" value="CAG6530668.1"/>
    <property type="molecule type" value="Transcribed_RNA"/>
</dbReference>
<feature type="region of interest" description="Disordered" evidence="7">
    <location>
        <begin position="289"/>
        <end position="374"/>
    </location>
</feature>
<dbReference type="Pfam" id="PF07645">
    <property type="entry name" value="EGF_CA"/>
    <property type="match status" value="1"/>
</dbReference>
<dbReference type="FunFam" id="2.10.25.10:FF:000038">
    <property type="entry name" value="Fibrillin 2"/>
    <property type="match status" value="1"/>
</dbReference>
<dbReference type="InterPro" id="IPR018097">
    <property type="entry name" value="EGF_Ca-bd_CS"/>
</dbReference>
<evidence type="ECO:0000259" key="9">
    <source>
        <dbReference type="PROSITE" id="PS50184"/>
    </source>
</evidence>
<dbReference type="SUPFAM" id="SSF57603">
    <property type="entry name" value="FnI-like domain"/>
    <property type="match status" value="2"/>
</dbReference>
<dbReference type="AlphaFoldDB" id="A0A8D8NYT4"/>
<keyword evidence="4" id="KW-1015">Disulfide bond</keyword>
<dbReference type="PROSITE" id="PS00010">
    <property type="entry name" value="ASX_HYDROXYL"/>
    <property type="match status" value="1"/>
</dbReference>
<name>A0A8D8NYT4_CULPI</name>
<evidence type="ECO:0000313" key="10">
    <source>
        <dbReference type="EMBL" id="CAG6582501.1"/>
    </source>
</evidence>
<keyword evidence="3" id="KW-0677">Repeat</keyword>
<dbReference type="InterPro" id="IPR051586">
    <property type="entry name" value="PKC-binding_NELL"/>
</dbReference>
<dbReference type="PROSITE" id="PS50026">
    <property type="entry name" value="EGF_3"/>
    <property type="match status" value="1"/>
</dbReference>
<sequence length="403" mass="42717">MPGWYYCKCKPGFETKGKDCVDIDECYLNTHSCHPTARCVNTQGHFECVCPTSASEAAAAIADASSSSSGSSRSVVAAATVRPGAASNCRLSCMFEDSEIPDGGQISPRNQPCKVCTCSRGVISCVEPPCNCSRWQERGSGARDLCCPQCDPKESCQHQELKHVTFRSGEQWIYQCQTCECLYGEFDCWRLECPPLTCDNPLPMGRGDCCPRCPDDMCGLENATATIGGGGGGSGASLPCLYEQHIYASGQTFKYPSRECATCSCKDGKITCRYDDHCVADELRQVEESPADDSVKSSLSNHKPSQTTTPKTSSESGSASSSSSSSSAPSATSTIPPTTTTAAAAEQSTSSTSSTAAAAAAIPKPSRSPSKKLLKRSLPSIYETSSSIWSTPAAVPLRRYVGN</sequence>
<dbReference type="Gene3D" id="2.10.70.10">
    <property type="entry name" value="Complement Module, domain 1"/>
    <property type="match status" value="1"/>
</dbReference>
<dbReference type="SMART" id="SM00179">
    <property type="entry name" value="EGF_CA"/>
    <property type="match status" value="1"/>
</dbReference>
<dbReference type="PROSITE" id="PS50184">
    <property type="entry name" value="VWFC_2"/>
    <property type="match status" value="1"/>
</dbReference>
<accession>A0A8D8NYT4</accession>
<feature type="domain" description="VWFC" evidence="9">
    <location>
        <begin position="154"/>
        <end position="214"/>
    </location>
</feature>
<dbReference type="GO" id="GO:0005615">
    <property type="term" value="C:extracellular space"/>
    <property type="evidence" value="ECO:0007669"/>
    <property type="project" value="TreeGrafter"/>
</dbReference>
<evidence type="ECO:0000256" key="3">
    <source>
        <dbReference type="ARBA" id="ARBA00022737"/>
    </source>
</evidence>
<feature type="compositionally biased region" description="Low complexity" evidence="7">
    <location>
        <begin position="303"/>
        <end position="368"/>
    </location>
</feature>
<dbReference type="PANTHER" id="PTHR24042:SF5">
    <property type="entry name" value="EGF-LIKE CALCIUM-BINDING DOMAIN-CONTAINING PROTEIN"/>
    <property type="match status" value="1"/>
</dbReference>
<dbReference type="InterPro" id="IPR001881">
    <property type="entry name" value="EGF-like_Ca-bd_dom"/>
</dbReference>
<dbReference type="SMART" id="SM00214">
    <property type="entry name" value="VWC"/>
    <property type="match status" value="2"/>
</dbReference>
<dbReference type="GO" id="GO:0008201">
    <property type="term" value="F:heparin binding"/>
    <property type="evidence" value="ECO:0007669"/>
    <property type="project" value="TreeGrafter"/>
</dbReference>
<dbReference type="EMBL" id="HBUE01308997">
    <property type="protein sequence ID" value="CAG6582501.1"/>
    <property type="molecule type" value="Transcribed_RNA"/>
</dbReference>
<dbReference type="Gene3D" id="6.20.200.20">
    <property type="match status" value="1"/>
</dbReference>
<dbReference type="InterPro" id="IPR000742">
    <property type="entry name" value="EGF"/>
</dbReference>
<dbReference type="InterPro" id="IPR001007">
    <property type="entry name" value="VWF_dom"/>
</dbReference>
<dbReference type="Pfam" id="PF00093">
    <property type="entry name" value="VWC"/>
    <property type="match status" value="1"/>
</dbReference>
<evidence type="ECO:0000256" key="7">
    <source>
        <dbReference type="SAM" id="MobiDB-lite"/>
    </source>
</evidence>
<protein>
    <submittedName>
        <fullName evidence="10">Protein kinase C-binding protein NELL1</fullName>
    </submittedName>
</protein>
<evidence type="ECO:0000256" key="1">
    <source>
        <dbReference type="ARBA" id="ARBA00022536"/>
    </source>
</evidence>
<keyword evidence="5" id="KW-0325">Glycoprotein</keyword>
<dbReference type="CDD" id="cd00054">
    <property type="entry name" value="EGF_CA"/>
    <property type="match status" value="1"/>
</dbReference>